<evidence type="ECO:0000256" key="3">
    <source>
        <dbReference type="ARBA" id="ARBA00023163"/>
    </source>
</evidence>
<gene>
    <name evidence="4" type="ORF">E3O10_08415</name>
</gene>
<dbReference type="GO" id="GO:0045892">
    <property type="term" value="P:negative regulation of DNA-templated transcription"/>
    <property type="evidence" value="ECO:0007669"/>
    <property type="project" value="TreeGrafter"/>
</dbReference>
<evidence type="ECO:0000256" key="2">
    <source>
        <dbReference type="ARBA" id="ARBA00023125"/>
    </source>
</evidence>
<evidence type="ECO:0000313" key="4">
    <source>
        <dbReference type="EMBL" id="TFB89800.1"/>
    </source>
</evidence>
<dbReference type="InterPro" id="IPR011663">
    <property type="entry name" value="UTRA"/>
</dbReference>
<dbReference type="Pfam" id="PF07702">
    <property type="entry name" value="UTRA"/>
    <property type="match status" value="1"/>
</dbReference>
<dbReference type="InterPro" id="IPR036388">
    <property type="entry name" value="WH-like_DNA-bd_sf"/>
</dbReference>
<reference evidence="4 5" key="1">
    <citation type="submission" date="2019-03" db="EMBL/GenBank/DDBJ databases">
        <title>Genomics of glacier-inhabiting Cryobacterium strains.</title>
        <authorList>
            <person name="Liu Q."/>
            <person name="Xin Y.-H."/>
        </authorList>
    </citation>
    <scope>NUCLEOTIDE SEQUENCE [LARGE SCALE GENOMIC DNA]</scope>
    <source>
        <strain evidence="4 5">Hh15</strain>
    </source>
</reference>
<dbReference type="RefSeq" id="WP_092108403.1">
    <property type="nucleotide sequence ID" value="NZ_FOCN01000004.1"/>
</dbReference>
<dbReference type="Pfam" id="PF00392">
    <property type="entry name" value="GntR"/>
    <property type="match status" value="1"/>
</dbReference>
<proteinExistence type="predicted"/>
<dbReference type="SUPFAM" id="SSF46785">
    <property type="entry name" value="Winged helix' DNA-binding domain"/>
    <property type="match status" value="1"/>
</dbReference>
<name>A0A1H8E3K7_9MICO</name>
<dbReference type="GO" id="GO:0003677">
    <property type="term" value="F:DNA binding"/>
    <property type="evidence" value="ECO:0007669"/>
    <property type="project" value="UniProtKB-KW"/>
</dbReference>
<dbReference type="CDD" id="cd07377">
    <property type="entry name" value="WHTH_GntR"/>
    <property type="match status" value="1"/>
</dbReference>
<dbReference type="SUPFAM" id="SSF64288">
    <property type="entry name" value="Chorismate lyase-like"/>
    <property type="match status" value="1"/>
</dbReference>
<dbReference type="PRINTS" id="PR00035">
    <property type="entry name" value="HTHGNTR"/>
</dbReference>
<dbReference type="InterPro" id="IPR036390">
    <property type="entry name" value="WH_DNA-bd_sf"/>
</dbReference>
<dbReference type="OrthoDB" id="3194402at2"/>
<dbReference type="Proteomes" id="UP000297654">
    <property type="component" value="Unassembled WGS sequence"/>
</dbReference>
<accession>A0A1H8E3K7</accession>
<evidence type="ECO:0000313" key="5">
    <source>
        <dbReference type="Proteomes" id="UP000297654"/>
    </source>
</evidence>
<comment type="caution">
    <text evidence="4">The sequence shown here is derived from an EMBL/GenBank/DDBJ whole genome shotgun (WGS) entry which is preliminary data.</text>
</comment>
<dbReference type="Gene3D" id="1.10.10.10">
    <property type="entry name" value="Winged helix-like DNA-binding domain superfamily/Winged helix DNA-binding domain"/>
    <property type="match status" value="1"/>
</dbReference>
<dbReference type="PANTHER" id="PTHR44846">
    <property type="entry name" value="MANNOSYL-D-GLYCERATE TRANSPORT/METABOLISM SYSTEM REPRESSOR MNGR-RELATED"/>
    <property type="match status" value="1"/>
</dbReference>
<evidence type="ECO:0000256" key="1">
    <source>
        <dbReference type="ARBA" id="ARBA00023015"/>
    </source>
</evidence>
<dbReference type="EMBL" id="SOFF01000029">
    <property type="protein sequence ID" value="TFB89800.1"/>
    <property type="molecule type" value="Genomic_DNA"/>
</dbReference>
<dbReference type="PROSITE" id="PS50949">
    <property type="entry name" value="HTH_GNTR"/>
    <property type="match status" value="1"/>
</dbReference>
<keyword evidence="2" id="KW-0238">DNA-binding</keyword>
<dbReference type="InterPro" id="IPR000524">
    <property type="entry name" value="Tscrpt_reg_HTH_GntR"/>
</dbReference>
<dbReference type="SMART" id="SM00866">
    <property type="entry name" value="UTRA"/>
    <property type="match status" value="1"/>
</dbReference>
<protein>
    <submittedName>
        <fullName evidence="4">GntR family transcriptional regulator</fullName>
    </submittedName>
</protein>
<dbReference type="SMART" id="SM00345">
    <property type="entry name" value="HTH_GNTR"/>
    <property type="match status" value="1"/>
</dbReference>
<dbReference type="AlphaFoldDB" id="A0A1H8E3K7"/>
<keyword evidence="5" id="KW-1185">Reference proteome</keyword>
<dbReference type="GO" id="GO:0003700">
    <property type="term" value="F:DNA-binding transcription factor activity"/>
    <property type="evidence" value="ECO:0007669"/>
    <property type="project" value="InterPro"/>
</dbReference>
<keyword evidence="3" id="KW-0804">Transcription</keyword>
<organism evidence="4 5">
    <name type="scientific">Cryobacterium luteum</name>
    <dbReference type="NCBI Taxonomy" id="1424661"/>
    <lineage>
        <taxon>Bacteria</taxon>
        <taxon>Bacillati</taxon>
        <taxon>Actinomycetota</taxon>
        <taxon>Actinomycetes</taxon>
        <taxon>Micrococcales</taxon>
        <taxon>Microbacteriaceae</taxon>
        <taxon>Cryobacterium</taxon>
    </lineage>
</organism>
<keyword evidence="1" id="KW-0805">Transcription regulation</keyword>
<dbReference type="STRING" id="1424661.SAMN05216281_104128"/>
<dbReference type="InterPro" id="IPR028978">
    <property type="entry name" value="Chorismate_lyase_/UTRA_dom_sf"/>
</dbReference>
<dbReference type="InterPro" id="IPR050679">
    <property type="entry name" value="Bact_HTH_transcr_reg"/>
</dbReference>
<sequence>MSVQDKKTLPMEMFMDLERSGPIPLYFQVSQRIEKAILSGELPAGSRLENEVALGQRLGLSRPTVRRAIQEIVDKGLLVRRRGIGTQVVHGQVTRKVELTSLYDDLTNTHKVPSTHLLTLESQAADVRTAERLGVDEGSPTLHLRRVRLADDVPVAVMENWLPKEFIGIEAADLVAHGLYQVLRSRGVTMRVARQHIGARTSTNDEAGLLEIEKNSALLTMDRTAFDNSGRAIEFGRHCYRPDLYSFEVTLVEK</sequence>
<dbReference type="PANTHER" id="PTHR44846:SF17">
    <property type="entry name" value="GNTR-FAMILY TRANSCRIPTIONAL REGULATOR"/>
    <property type="match status" value="1"/>
</dbReference>
<dbReference type="Gene3D" id="3.40.1410.10">
    <property type="entry name" value="Chorismate lyase-like"/>
    <property type="match status" value="1"/>
</dbReference>